<evidence type="ECO:0000313" key="2">
    <source>
        <dbReference type="EMBL" id="PIP24055.1"/>
    </source>
</evidence>
<sequence>MIKKVFLFFFMACVIALGWLACSAYAENGIDFTLQKIEKYDNYLHGPWLEKKSEKIAVRVSWRETAKFRCLEQYLDIADWLMENGWDPQKWSDPPNDIQVKIKVYLNERGRKGYDETVIYKISPKAVEEKLRISFTPGKRNLEAVKKTLQKITKTVEVQ</sequence>
<gene>
    <name evidence="2" type="ORF">COX35_02885</name>
</gene>
<dbReference type="Proteomes" id="UP000229952">
    <property type="component" value="Unassembled WGS sequence"/>
</dbReference>
<accession>A0A2G9YXT0</accession>
<evidence type="ECO:0000313" key="3">
    <source>
        <dbReference type="Proteomes" id="UP000229952"/>
    </source>
</evidence>
<proteinExistence type="predicted"/>
<reference evidence="2 3" key="1">
    <citation type="submission" date="2017-09" db="EMBL/GenBank/DDBJ databases">
        <title>Depth-based differentiation of microbial function through sediment-hosted aquifers and enrichment of novel symbionts in the deep terrestrial subsurface.</title>
        <authorList>
            <person name="Probst A.J."/>
            <person name="Ladd B."/>
            <person name="Jarett J.K."/>
            <person name="Geller-Mcgrath D.E."/>
            <person name="Sieber C.M."/>
            <person name="Emerson J.B."/>
            <person name="Anantharaman K."/>
            <person name="Thomas B.C."/>
            <person name="Malmstrom R."/>
            <person name="Stieglmeier M."/>
            <person name="Klingl A."/>
            <person name="Woyke T."/>
            <person name="Ryan C.M."/>
            <person name="Banfield J.F."/>
        </authorList>
    </citation>
    <scope>NUCLEOTIDE SEQUENCE [LARGE SCALE GENOMIC DNA]</scope>
    <source>
        <strain evidence="2">CG23_combo_of_CG06-09_8_20_14_all_37_18</strain>
    </source>
</reference>
<feature type="chain" id="PRO_5013688397" evidence="1">
    <location>
        <begin position="27"/>
        <end position="159"/>
    </location>
</feature>
<name>A0A2G9YXT0_9BACT</name>
<evidence type="ECO:0000256" key="1">
    <source>
        <dbReference type="SAM" id="SignalP"/>
    </source>
</evidence>
<keyword evidence="1" id="KW-0732">Signal</keyword>
<comment type="caution">
    <text evidence="2">The sequence shown here is derived from an EMBL/GenBank/DDBJ whole genome shotgun (WGS) entry which is preliminary data.</text>
</comment>
<organism evidence="2 3">
    <name type="scientific">Candidatus Nealsonbacteria bacterium CG23_combo_of_CG06-09_8_20_14_all_37_18</name>
    <dbReference type="NCBI Taxonomy" id="1974720"/>
    <lineage>
        <taxon>Bacteria</taxon>
        <taxon>Candidatus Nealsoniibacteriota</taxon>
    </lineage>
</organism>
<feature type="signal peptide" evidence="1">
    <location>
        <begin position="1"/>
        <end position="26"/>
    </location>
</feature>
<dbReference type="EMBL" id="PCRQ01000083">
    <property type="protein sequence ID" value="PIP24055.1"/>
    <property type="molecule type" value="Genomic_DNA"/>
</dbReference>
<dbReference type="PROSITE" id="PS51257">
    <property type="entry name" value="PROKAR_LIPOPROTEIN"/>
    <property type="match status" value="1"/>
</dbReference>
<protein>
    <submittedName>
        <fullName evidence="2">Uncharacterized protein</fullName>
    </submittedName>
</protein>
<dbReference type="AlphaFoldDB" id="A0A2G9YXT0"/>